<feature type="compositionally biased region" description="Polar residues" evidence="8">
    <location>
        <begin position="512"/>
        <end position="521"/>
    </location>
</feature>
<keyword evidence="6" id="KW-0539">Nucleus</keyword>
<feature type="domain" description="C2H2-type" evidence="9">
    <location>
        <begin position="92"/>
        <end position="120"/>
    </location>
</feature>
<dbReference type="SMART" id="SM00355">
    <property type="entry name" value="ZnF_C2H2"/>
    <property type="match status" value="6"/>
</dbReference>
<feature type="compositionally biased region" description="Basic and acidic residues" evidence="8">
    <location>
        <begin position="1128"/>
        <end position="1140"/>
    </location>
</feature>
<feature type="region of interest" description="Disordered" evidence="8">
    <location>
        <begin position="932"/>
        <end position="958"/>
    </location>
</feature>
<feature type="compositionally biased region" description="Polar residues" evidence="8">
    <location>
        <begin position="1147"/>
        <end position="1192"/>
    </location>
</feature>
<sequence length="1487" mass="167884">MTSAQELSCIFCKESFGDKESLQTHFRKHGDPKFNQATKAKLRVQSNSPTSSDTSRDDVEMVSCDVCNEVFPTISKAITHKHKIHPDYDAKYFCPWCGKLFTLKFLYNKHLESSHESMPKVTNCFHCDCCDVDFFLPCAMVYHNKFYHRQEKDATSIGFSKKVKFLCQELVQIYYCPFCGEEYENKVNLNKHMEDEHSDENQCPEDILRCPLCEAVFYHLDAYELHLTFHSSEDLYSEENEMLKQIVEFSLDTVPPLMEKLEIPPTPEDNDAMGVDQFLQLSMCKESDEQPDHTEKVKSKKHKKHKKSKKTITLDEFLNMNTDLFGEGLNIQGIEEVPTRVVTKQLKPKKEPVLKNLKNKPLPTNIDKLQKQGITIKMKSGNKIVPNEIKQPISTPPISTLKNSNVISTSSEVLSRLMNQSNNQIKIVKKAAASNTNVDYDIKESNNTITSKNEEMDDVADNEEFSEATENMSANNNTEASTSETDKDKNEEENKPANDNETIQDKDKINKSPLSTETASNPLKEKASNVTSDNNYEINDTNCTSRSDDNSKNQETIAENPSSITNTNDTINFEKKETLDDFEESLIANKIPRTENTTKESQNNGETKKSLSEKNETIIDQKEKANNTLNAIKHLSHLITVKPVQSKPSPKGEDGETNNKSSHDQIEDLNDEINYEDEDDEDNIPISKLENKKDKPKDLNPLKNLSKNVTVKSLTSQMTTSKLDQFNHDSDDLDNTDQLSNLDSANKSITNNIVGRKVVNLGNRSRTETIIKKSQTESPTQGTSKKLKVRKTVENNSQPNSPNENTRLNTSNADLLKRLTNVTAKPISSKLSIKPTAQTVEQSATVKKEHFTERVKKQGKINEEIEIFNIEDSDSDDQNKLYENEPKNTKLAIKSVDEIKETKIAPPTKLQALRNLSKNITVKSNAQTIVTRSSEENISDENKTFSEDEDFEQKNDRDDQNMEDFIDESHKILQSTLKNLSKNLTVKSRNSQNIPNIRKLKFNNRQQNERFSNNGSDSESEYAIGKVKVTEITDHNSEEEFPSADESKNFVQSPNSNNSDEEDHFADEDQHFSDDDNDSHHTNIKIKSNEHSNQSATPLRHAAATQQECDNSPLNKFKKLNKEITIRSVNENKRTNRNTENEEANTSKDISNNANKEMSSKPYKQNISKQIKSEHQTSTTANEKSGSNQVSTVNKEVSVKTYQSQTVIEEITTTVTKTIRTVNQTVKQEVNNTQVNTNPTFKPNKIANFNPSKIIQKPTTVRNSSQNIGTKVVNIASTKPTTSGIRPANQLAPIRPGPNVTKVGNFRVPVVRNVTPKPSQNTIACRTLKISPQAMNQSMKRPSQDSQGQLSCFKKPKETIMETQKSGKQGEMHMTATQNKSDFTSTVKSMKGKTLVTSTQMKSETSSSAHLSKIGNMSGIKIVKTSSKQSTQVEERVESSNAKRTMEALQKLQMQGLLVKRPRIEENDKVEEENDFSNSGSENDDDT</sequence>
<feature type="compositionally biased region" description="Polar residues" evidence="8">
    <location>
        <begin position="528"/>
        <end position="545"/>
    </location>
</feature>
<feature type="compositionally biased region" description="Polar residues" evidence="8">
    <location>
        <begin position="1104"/>
        <end position="1114"/>
    </location>
</feature>
<feature type="compositionally biased region" description="Basic and acidic residues" evidence="8">
    <location>
        <begin position="286"/>
        <end position="297"/>
    </location>
</feature>
<dbReference type="SUPFAM" id="SSF57667">
    <property type="entry name" value="beta-beta-alpha zinc fingers"/>
    <property type="match status" value="1"/>
</dbReference>
<feature type="compositionally biased region" description="Basic and acidic residues" evidence="8">
    <location>
        <begin position="484"/>
        <end position="510"/>
    </location>
</feature>
<evidence type="ECO:0000256" key="4">
    <source>
        <dbReference type="ARBA" id="ARBA00022771"/>
    </source>
</evidence>
<evidence type="ECO:0000256" key="3">
    <source>
        <dbReference type="ARBA" id="ARBA00022737"/>
    </source>
</evidence>
<feature type="domain" description="C2H2-type" evidence="9">
    <location>
        <begin position="174"/>
        <end position="202"/>
    </location>
</feature>
<dbReference type="InterPro" id="IPR013087">
    <property type="entry name" value="Znf_C2H2_type"/>
</dbReference>
<feature type="region of interest" description="Disordered" evidence="8">
    <location>
        <begin position="1459"/>
        <end position="1487"/>
    </location>
</feature>
<feature type="compositionally biased region" description="Basic and acidic residues" evidence="8">
    <location>
        <begin position="606"/>
        <end position="615"/>
    </location>
</feature>
<dbReference type="GO" id="GO:0005634">
    <property type="term" value="C:nucleus"/>
    <property type="evidence" value="ECO:0007669"/>
    <property type="project" value="UniProtKB-SubCell"/>
</dbReference>
<feature type="region of interest" description="Disordered" evidence="8">
    <location>
        <begin position="585"/>
        <end position="615"/>
    </location>
</feature>
<keyword evidence="2" id="KW-0479">Metal-binding</keyword>
<feature type="region of interest" description="Disordered" evidence="8">
    <location>
        <begin position="1425"/>
        <end position="1444"/>
    </location>
</feature>
<feature type="compositionally biased region" description="Acidic residues" evidence="8">
    <location>
        <begin position="667"/>
        <end position="683"/>
    </location>
</feature>
<evidence type="ECO:0000256" key="7">
    <source>
        <dbReference type="PROSITE-ProRule" id="PRU00042"/>
    </source>
</evidence>
<evidence type="ECO:0000259" key="9">
    <source>
        <dbReference type="PROSITE" id="PS50157"/>
    </source>
</evidence>
<dbReference type="PROSITE" id="PS00028">
    <property type="entry name" value="ZINC_FINGER_C2H2_1"/>
    <property type="match status" value="6"/>
</dbReference>
<dbReference type="RefSeq" id="XP_013164745.1">
    <property type="nucleotide sequence ID" value="XM_013309291.1"/>
</dbReference>
<feature type="compositionally biased region" description="Polar residues" evidence="8">
    <location>
        <begin position="1003"/>
        <end position="1017"/>
    </location>
</feature>
<gene>
    <name evidence="10" type="primary">LOC106115772</name>
</gene>
<feature type="compositionally biased region" description="Basic and acidic residues" evidence="8">
    <location>
        <begin position="689"/>
        <end position="700"/>
    </location>
</feature>
<reference evidence="10" key="1">
    <citation type="submission" date="2025-08" db="UniProtKB">
        <authorList>
            <consortium name="RefSeq"/>
        </authorList>
    </citation>
    <scope>IDENTIFICATION</scope>
</reference>
<evidence type="ECO:0000256" key="8">
    <source>
        <dbReference type="SAM" id="MobiDB-lite"/>
    </source>
</evidence>
<feature type="compositionally biased region" description="Polar residues" evidence="8">
    <location>
        <begin position="553"/>
        <end position="570"/>
    </location>
</feature>
<dbReference type="InterPro" id="IPR050888">
    <property type="entry name" value="ZnF_C2H2-type_TF"/>
</dbReference>
<feature type="region of interest" description="Disordered" evidence="8">
    <location>
        <begin position="1128"/>
        <end position="1192"/>
    </location>
</feature>
<proteinExistence type="predicted"/>
<dbReference type="PANTHER" id="PTHR24406">
    <property type="entry name" value="TRANSCRIPTIONAL REPRESSOR CTCFL-RELATED"/>
    <property type="match status" value="1"/>
</dbReference>
<feature type="compositionally biased region" description="Low complexity" evidence="8">
    <location>
        <begin position="794"/>
        <end position="805"/>
    </location>
</feature>
<evidence type="ECO:0000313" key="10">
    <source>
        <dbReference type="RefSeq" id="XP_013164745.1"/>
    </source>
</evidence>
<feature type="region of interest" description="Disordered" evidence="8">
    <location>
        <begin position="773"/>
        <end position="808"/>
    </location>
</feature>
<feature type="compositionally biased region" description="Polar residues" evidence="8">
    <location>
        <begin position="468"/>
        <end position="483"/>
    </location>
</feature>
<comment type="subcellular location">
    <subcellularLocation>
        <location evidence="1">Nucleus</location>
    </subcellularLocation>
</comment>
<keyword evidence="5" id="KW-0862">Zinc</keyword>
<organism evidence="10">
    <name type="scientific">Papilio xuthus</name>
    <name type="common">Asian swallowtail butterfly</name>
    <dbReference type="NCBI Taxonomy" id="66420"/>
    <lineage>
        <taxon>Eukaryota</taxon>
        <taxon>Metazoa</taxon>
        <taxon>Ecdysozoa</taxon>
        <taxon>Arthropoda</taxon>
        <taxon>Hexapoda</taxon>
        <taxon>Insecta</taxon>
        <taxon>Pterygota</taxon>
        <taxon>Neoptera</taxon>
        <taxon>Endopterygota</taxon>
        <taxon>Lepidoptera</taxon>
        <taxon>Glossata</taxon>
        <taxon>Ditrysia</taxon>
        <taxon>Papilionoidea</taxon>
        <taxon>Papilionidae</taxon>
        <taxon>Papilioninae</taxon>
        <taxon>Papilio</taxon>
    </lineage>
</organism>
<feature type="compositionally biased region" description="Basic and acidic residues" evidence="8">
    <location>
        <begin position="1067"/>
        <end position="1081"/>
    </location>
</feature>
<evidence type="ECO:0000256" key="2">
    <source>
        <dbReference type="ARBA" id="ARBA00022723"/>
    </source>
</evidence>
<dbReference type="Gene3D" id="3.30.160.60">
    <property type="entry name" value="Classic Zinc Finger"/>
    <property type="match status" value="2"/>
</dbReference>
<dbReference type="Pfam" id="PF00096">
    <property type="entry name" value="zf-C2H2"/>
    <property type="match status" value="1"/>
</dbReference>
<feature type="region of interest" description="Disordered" evidence="8">
    <location>
        <begin position="1036"/>
        <end position="1116"/>
    </location>
</feature>
<feature type="region of interest" description="Disordered" evidence="8">
    <location>
        <begin position="639"/>
        <end position="704"/>
    </location>
</feature>
<dbReference type="InterPro" id="IPR036236">
    <property type="entry name" value="Znf_C2H2_sf"/>
</dbReference>
<keyword evidence="4 7" id="KW-0863">Zinc-finger</keyword>
<dbReference type="PROSITE" id="PS50157">
    <property type="entry name" value="ZINC_FINGER_C2H2_2"/>
    <property type="match status" value="4"/>
</dbReference>
<evidence type="ECO:0000256" key="1">
    <source>
        <dbReference type="ARBA" id="ARBA00004123"/>
    </source>
</evidence>
<feature type="domain" description="C2H2-type" evidence="9">
    <location>
        <begin position="125"/>
        <end position="153"/>
    </location>
</feature>
<feature type="compositionally biased region" description="Basic residues" evidence="8">
    <location>
        <begin position="298"/>
        <end position="308"/>
    </location>
</feature>
<dbReference type="KEGG" id="pxu:106115772"/>
<keyword evidence="3" id="KW-0677">Repeat</keyword>
<feature type="region of interest" description="Disordered" evidence="8">
    <location>
        <begin position="463"/>
        <end position="570"/>
    </location>
</feature>
<accession>A0AAJ7E6A5</accession>
<name>A0AAJ7E6A5_PAPXU</name>
<dbReference type="GO" id="GO:0008270">
    <property type="term" value="F:zinc ion binding"/>
    <property type="evidence" value="ECO:0007669"/>
    <property type="project" value="UniProtKB-KW"/>
</dbReference>
<feature type="domain" description="C2H2-type" evidence="9">
    <location>
        <begin position="7"/>
        <end position="34"/>
    </location>
</feature>
<dbReference type="GeneID" id="106115772"/>
<evidence type="ECO:0000256" key="6">
    <source>
        <dbReference type="ARBA" id="ARBA00023242"/>
    </source>
</evidence>
<evidence type="ECO:0000256" key="5">
    <source>
        <dbReference type="ARBA" id="ARBA00022833"/>
    </source>
</evidence>
<feature type="region of interest" description="Disordered" evidence="8">
    <location>
        <begin position="1001"/>
        <end position="1022"/>
    </location>
</feature>
<protein>
    <submittedName>
        <fullName evidence="10">Homeobox protein 2-like</fullName>
    </submittedName>
</protein>
<feature type="compositionally biased region" description="Basic and acidic residues" evidence="8">
    <location>
        <begin position="940"/>
        <end position="958"/>
    </location>
</feature>
<feature type="region of interest" description="Disordered" evidence="8">
    <location>
        <begin position="286"/>
        <end position="308"/>
    </location>
</feature>
<dbReference type="Proteomes" id="UP000694872">
    <property type="component" value="Unplaced"/>
</dbReference>
<feature type="compositionally biased region" description="Polar residues" evidence="8">
    <location>
        <begin position="1049"/>
        <end position="1058"/>
    </location>
</feature>